<dbReference type="STRING" id="59922.P9303_22781"/>
<keyword evidence="7 9" id="KW-0067">ATP-binding</keyword>
<dbReference type="Proteomes" id="UP000002274">
    <property type="component" value="Chromosome"/>
</dbReference>
<dbReference type="InterPro" id="IPR001238">
    <property type="entry name" value="DNA-binding_RecF"/>
</dbReference>
<dbReference type="GO" id="GO:0009432">
    <property type="term" value="P:SOS response"/>
    <property type="evidence" value="ECO:0007669"/>
    <property type="project" value="UniProtKB-UniRule"/>
</dbReference>
<dbReference type="SUPFAM" id="SSF52540">
    <property type="entry name" value="P-loop containing nucleoside triphosphate hydrolases"/>
    <property type="match status" value="1"/>
</dbReference>
<keyword evidence="9 10" id="KW-0227">DNA damage</keyword>
<dbReference type="HOGENOM" id="CLU_040267_0_1_3"/>
<dbReference type="GO" id="GO:0006260">
    <property type="term" value="P:DNA replication"/>
    <property type="evidence" value="ECO:0007669"/>
    <property type="project" value="UniProtKB-UniRule"/>
</dbReference>
<dbReference type="GO" id="GO:0000731">
    <property type="term" value="P:DNA synthesis involved in DNA repair"/>
    <property type="evidence" value="ECO:0007669"/>
    <property type="project" value="TreeGrafter"/>
</dbReference>
<reference evidence="12 13" key="1">
    <citation type="journal article" date="2007" name="PLoS Genet.">
        <title>Patterns and implications of gene gain and loss in the evolution of Prochlorococcus.</title>
        <authorList>
            <person name="Kettler G.C."/>
            <person name="Martiny A.C."/>
            <person name="Huang K."/>
            <person name="Zucker J."/>
            <person name="Coleman M.L."/>
            <person name="Rodrigue S."/>
            <person name="Chen F."/>
            <person name="Lapidus A."/>
            <person name="Ferriera S."/>
            <person name="Johnson J."/>
            <person name="Steglich C."/>
            <person name="Church G.M."/>
            <person name="Richardson P."/>
            <person name="Chisholm S.W."/>
        </authorList>
    </citation>
    <scope>NUCLEOTIDE SEQUENCE [LARGE SCALE GENOMIC DNA]</scope>
    <source>
        <strain evidence="12 13">MIT 9303</strain>
    </source>
</reference>
<keyword evidence="5 9" id="KW-0235">DNA replication</keyword>
<dbReference type="NCBIfam" id="TIGR00611">
    <property type="entry name" value="recf"/>
    <property type="match status" value="1"/>
</dbReference>
<organism evidence="12 13">
    <name type="scientific">Prochlorococcus marinus (strain MIT 9303)</name>
    <dbReference type="NCBI Taxonomy" id="59922"/>
    <lineage>
        <taxon>Bacteria</taxon>
        <taxon>Bacillati</taxon>
        <taxon>Cyanobacteriota</taxon>
        <taxon>Cyanophyceae</taxon>
        <taxon>Synechococcales</taxon>
        <taxon>Prochlorococcaceae</taxon>
        <taxon>Prochlorococcus</taxon>
    </lineage>
</organism>
<gene>
    <name evidence="9 12" type="primary">recF</name>
    <name evidence="12" type="ordered locus">P9303_22781</name>
</gene>
<dbReference type="GO" id="GO:0006302">
    <property type="term" value="P:double-strand break repair"/>
    <property type="evidence" value="ECO:0007669"/>
    <property type="project" value="TreeGrafter"/>
</dbReference>
<evidence type="ECO:0000259" key="11">
    <source>
        <dbReference type="Pfam" id="PF02463"/>
    </source>
</evidence>
<dbReference type="Gene3D" id="1.20.1050.90">
    <property type="entry name" value="RecF/RecN/SMC, N-terminal domain"/>
    <property type="match status" value="1"/>
</dbReference>
<dbReference type="PROSITE" id="PS00617">
    <property type="entry name" value="RECF_1"/>
    <property type="match status" value="1"/>
</dbReference>
<evidence type="ECO:0000256" key="8">
    <source>
        <dbReference type="ARBA" id="ARBA00023125"/>
    </source>
</evidence>
<name>A2CC03_PROM3</name>
<keyword evidence="9 10" id="KW-0234">DNA repair</keyword>
<dbReference type="PANTHER" id="PTHR32182:SF0">
    <property type="entry name" value="DNA REPLICATION AND REPAIR PROTEIN RECF"/>
    <property type="match status" value="1"/>
</dbReference>
<dbReference type="InterPro" id="IPR018078">
    <property type="entry name" value="DNA-binding_RecF_CS"/>
</dbReference>
<dbReference type="GO" id="GO:0003697">
    <property type="term" value="F:single-stranded DNA binding"/>
    <property type="evidence" value="ECO:0007669"/>
    <property type="project" value="UniProtKB-UniRule"/>
</dbReference>
<comment type="subcellular location">
    <subcellularLocation>
        <location evidence="1 9 10">Cytoplasm</location>
    </subcellularLocation>
</comment>
<evidence type="ECO:0000256" key="6">
    <source>
        <dbReference type="ARBA" id="ARBA00022741"/>
    </source>
</evidence>
<keyword evidence="6 9" id="KW-0547">Nucleotide-binding</keyword>
<evidence type="ECO:0000256" key="3">
    <source>
        <dbReference type="ARBA" id="ARBA00020170"/>
    </source>
</evidence>
<evidence type="ECO:0000313" key="12">
    <source>
        <dbReference type="EMBL" id="ABM79013.1"/>
    </source>
</evidence>
<feature type="binding site" evidence="9">
    <location>
        <begin position="10"/>
        <end position="17"/>
    </location>
    <ligand>
        <name>ATP</name>
        <dbReference type="ChEBI" id="CHEBI:30616"/>
    </ligand>
</feature>
<evidence type="ECO:0000256" key="7">
    <source>
        <dbReference type="ARBA" id="ARBA00022840"/>
    </source>
</evidence>
<evidence type="ECO:0000256" key="4">
    <source>
        <dbReference type="ARBA" id="ARBA00022490"/>
    </source>
</evidence>
<evidence type="ECO:0000256" key="2">
    <source>
        <dbReference type="ARBA" id="ARBA00008016"/>
    </source>
</evidence>
<protein>
    <recommendedName>
        <fullName evidence="3 9">DNA replication and repair protein RecF</fullName>
    </recommendedName>
</protein>
<dbReference type="InterPro" id="IPR027417">
    <property type="entry name" value="P-loop_NTPase"/>
</dbReference>
<dbReference type="EMBL" id="CP000554">
    <property type="protein sequence ID" value="ABM79013.1"/>
    <property type="molecule type" value="Genomic_DNA"/>
</dbReference>
<dbReference type="PROSITE" id="PS00618">
    <property type="entry name" value="RECF_2"/>
    <property type="match status" value="1"/>
</dbReference>
<dbReference type="Gene3D" id="3.40.50.300">
    <property type="entry name" value="P-loop containing nucleotide triphosphate hydrolases"/>
    <property type="match status" value="1"/>
</dbReference>
<comment type="similarity">
    <text evidence="2 9 10">Belongs to the RecF family.</text>
</comment>
<dbReference type="AlphaFoldDB" id="A2CC03"/>
<evidence type="ECO:0000256" key="9">
    <source>
        <dbReference type="HAMAP-Rule" id="MF_00365"/>
    </source>
</evidence>
<dbReference type="InterPro" id="IPR003395">
    <property type="entry name" value="RecF/RecN/SMC_N"/>
</dbReference>
<dbReference type="GO" id="GO:0005737">
    <property type="term" value="C:cytoplasm"/>
    <property type="evidence" value="ECO:0007669"/>
    <property type="project" value="UniProtKB-SubCell"/>
</dbReference>
<comment type="function">
    <text evidence="9 10">The RecF protein is involved in DNA metabolism; it is required for DNA replication and normal SOS inducibility. RecF binds preferentially to single-stranded, linear DNA. It also seems to bind ATP.</text>
</comment>
<dbReference type="Pfam" id="PF02463">
    <property type="entry name" value="SMC_N"/>
    <property type="match status" value="1"/>
</dbReference>
<keyword evidence="9 10" id="KW-0742">SOS response</keyword>
<evidence type="ECO:0000256" key="1">
    <source>
        <dbReference type="ARBA" id="ARBA00004496"/>
    </source>
</evidence>
<dbReference type="GO" id="GO:0005524">
    <property type="term" value="F:ATP binding"/>
    <property type="evidence" value="ECO:0007669"/>
    <property type="project" value="UniProtKB-UniRule"/>
</dbReference>
<proteinExistence type="inferred from homology"/>
<sequence length="352" mass="40504">MTENRLLVIGPNGIGKSNLLEAVELLGSLRSHRASSDQDLIHWEEQRALLRAIADDTEKLELELRRQGGRQARRNGKTLTRQLDLIGPLRCVGFSALDLNLVRGEPALRRQWLDRVVQQLEPIYSDLISRFNKLLRQRSQLWRQWRHIPIQERDSLLDAFDVQMALVSTRIHRRRSRALARLEPLAARWQETLSKQKERLRLDYQPGSQLEGEEAEEPWRLAIETQLLDQRSEEERLGSCRIGPHRDEVRLLLNDSEARRFGSAGQQRTVVLALKLAELELVGELCGEPPLLLLDDVLAELDPGRQLLLLEAVGEKHQCLVSATHLEGFQDEWQQRSQIIEAGSLNRSEEVR</sequence>
<feature type="domain" description="RecF/RecN/SMC N-terminal" evidence="11">
    <location>
        <begin position="6"/>
        <end position="327"/>
    </location>
</feature>
<dbReference type="PANTHER" id="PTHR32182">
    <property type="entry name" value="DNA REPLICATION AND REPAIR PROTEIN RECF"/>
    <property type="match status" value="1"/>
</dbReference>
<accession>A2CC03</accession>
<dbReference type="HAMAP" id="MF_00365">
    <property type="entry name" value="RecF"/>
    <property type="match status" value="1"/>
</dbReference>
<keyword evidence="4 9" id="KW-0963">Cytoplasm</keyword>
<dbReference type="InterPro" id="IPR042174">
    <property type="entry name" value="RecF_2"/>
</dbReference>
<evidence type="ECO:0000256" key="5">
    <source>
        <dbReference type="ARBA" id="ARBA00022705"/>
    </source>
</evidence>
<dbReference type="KEGG" id="pmf:P9303_22781"/>
<keyword evidence="8 9" id="KW-0238">DNA-binding</keyword>
<evidence type="ECO:0000313" key="13">
    <source>
        <dbReference type="Proteomes" id="UP000002274"/>
    </source>
</evidence>
<evidence type="ECO:0000256" key="10">
    <source>
        <dbReference type="RuleBase" id="RU000578"/>
    </source>
</evidence>